<organism evidence="1 2">
    <name type="scientific">Roseateles hydrophilus</name>
    <dbReference type="NCBI Taxonomy" id="2975054"/>
    <lineage>
        <taxon>Bacteria</taxon>
        <taxon>Pseudomonadati</taxon>
        <taxon>Pseudomonadota</taxon>
        <taxon>Betaproteobacteria</taxon>
        <taxon>Burkholderiales</taxon>
        <taxon>Sphaerotilaceae</taxon>
        <taxon>Roseateles</taxon>
    </lineage>
</organism>
<evidence type="ECO:0000313" key="2">
    <source>
        <dbReference type="Proteomes" id="UP001076464"/>
    </source>
</evidence>
<accession>A0ACC6C898</accession>
<keyword evidence="2" id="KW-1185">Reference proteome</keyword>
<name>A0ACC6C898_9BURK</name>
<sequence>MKEQVLNFPCEGEHLVGILAEPEPHDCPAADVGVLIIVGGPQYRAGSHRQFTLLARHLASQGFTTMRFDYRGMGDSDGDARDFLQIPADIDAAIGALMAARPGLRRVVLWGLCDAASAALLYAREHADPRVAGLALANPWVRSAHTLAATHVKHYYGRRVLQRDFWLKLLRGGVGAAALTGAIRNLMLTLRRAGAAPALSFQARMAACLTQPPVPMLLLISSEDLTAREFSDMFPPARLGSDDIALIDRQSIQGADHTFSQALHHRTVFALTVGFLGRLATGPVTPQRLAEGRPQ</sequence>
<proteinExistence type="predicted"/>
<protein>
    <submittedName>
        <fullName evidence="1">Hydrolase 1, exosortase A system-associated</fullName>
    </submittedName>
</protein>
<dbReference type="Proteomes" id="UP001076464">
    <property type="component" value="Unassembled WGS sequence"/>
</dbReference>
<dbReference type="EMBL" id="JAPPUY010000001">
    <property type="protein sequence ID" value="MCY4744627.1"/>
    <property type="molecule type" value="Genomic_DNA"/>
</dbReference>
<comment type="caution">
    <text evidence="1">The sequence shown here is derived from an EMBL/GenBank/DDBJ whole genome shotgun (WGS) entry which is preliminary data.</text>
</comment>
<keyword evidence="1" id="KW-0378">Hydrolase</keyword>
<evidence type="ECO:0000313" key="1">
    <source>
        <dbReference type="EMBL" id="MCY4744627.1"/>
    </source>
</evidence>
<reference evidence="1" key="1">
    <citation type="submission" date="2022-08" db="EMBL/GenBank/DDBJ databases">
        <title>Genome sequencing of Pelomonas sp. UHG3.</title>
        <authorList>
            <person name="So Y."/>
        </authorList>
    </citation>
    <scope>NUCLEOTIDE SEQUENCE</scope>
    <source>
        <strain evidence="1">UHG3</strain>
    </source>
</reference>
<gene>
    <name evidence="1" type="ORF">NYO99_06540</name>
</gene>